<dbReference type="InterPro" id="IPR014044">
    <property type="entry name" value="CAP_dom"/>
</dbReference>
<evidence type="ECO:0000313" key="4">
    <source>
        <dbReference type="EMBL" id="KAF2736797.1"/>
    </source>
</evidence>
<dbReference type="InterPro" id="IPR001283">
    <property type="entry name" value="CRISP-related"/>
</dbReference>
<feature type="compositionally biased region" description="Pro residues" evidence="1">
    <location>
        <begin position="77"/>
        <end position="105"/>
    </location>
</feature>
<protein>
    <submittedName>
        <fullName evidence="4">PR-1-like protein</fullName>
    </submittedName>
</protein>
<name>A0A9P4V1W2_9PLEO</name>
<dbReference type="SMART" id="SM00198">
    <property type="entry name" value="SCP"/>
    <property type="match status" value="1"/>
</dbReference>
<dbReference type="InterPro" id="IPR035940">
    <property type="entry name" value="CAP_sf"/>
</dbReference>
<keyword evidence="2" id="KW-0732">Signal</keyword>
<evidence type="ECO:0000256" key="2">
    <source>
        <dbReference type="SAM" id="SignalP"/>
    </source>
</evidence>
<feature type="compositionally biased region" description="Basic residues" evidence="1">
    <location>
        <begin position="55"/>
        <end position="64"/>
    </location>
</feature>
<reference evidence="4" key="1">
    <citation type="journal article" date="2020" name="Stud. Mycol.">
        <title>101 Dothideomycetes genomes: a test case for predicting lifestyles and emergence of pathogens.</title>
        <authorList>
            <person name="Haridas S."/>
            <person name="Albert R."/>
            <person name="Binder M."/>
            <person name="Bloem J."/>
            <person name="Labutti K."/>
            <person name="Salamov A."/>
            <person name="Andreopoulos B."/>
            <person name="Baker S."/>
            <person name="Barry K."/>
            <person name="Bills G."/>
            <person name="Bluhm B."/>
            <person name="Cannon C."/>
            <person name="Castanera R."/>
            <person name="Culley D."/>
            <person name="Daum C."/>
            <person name="Ezra D."/>
            <person name="Gonzalez J."/>
            <person name="Henrissat B."/>
            <person name="Kuo A."/>
            <person name="Liang C."/>
            <person name="Lipzen A."/>
            <person name="Lutzoni F."/>
            <person name="Magnuson J."/>
            <person name="Mondo S."/>
            <person name="Nolan M."/>
            <person name="Ohm R."/>
            <person name="Pangilinan J."/>
            <person name="Park H.-J."/>
            <person name="Ramirez L."/>
            <person name="Alfaro M."/>
            <person name="Sun H."/>
            <person name="Tritt A."/>
            <person name="Yoshinaga Y."/>
            <person name="Zwiers L.-H."/>
            <person name="Turgeon B."/>
            <person name="Goodwin S."/>
            <person name="Spatafora J."/>
            <person name="Crous P."/>
            <person name="Grigoriev I."/>
        </authorList>
    </citation>
    <scope>NUCLEOTIDE SEQUENCE</scope>
    <source>
        <strain evidence="4">CBS 125425</strain>
    </source>
</reference>
<dbReference type="Pfam" id="PF00188">
    <property type="entry name" value="CAP"/>
    <property type="match status" value="1"/>
</dbReference>
<feature type="compositionally biased region" description="Low complexity" evidence="1">
    <location>
        <begin position="106"/>
        <end position="120"/>
    </location>
</feature>
<organism evidence="4 5">
    <name type="scientific">Polyplosphaeria fusca</name>
    <dbReference type="NCBI Taxonomy" id="682080"/>
    <lineage>
        <taxon>Eukaryota</taxon>
        <taxon>Fungi</taxon>
        <taxon>Dikarya</taxon>
        <taxon>Ascomycota</taxon>
        <taxon>Pezizomycotina</taxon>
        <taxon>Dothideomycetes</taxon>
        <taxon>Pleosporomycetidae</taxon>
        <taxon>Pleosporales</taxon>
        <taxon>Tetraplosphaeriaceae</taxon>
        <taxon>Polyplosphaeria</taxon>
    </lineage>
</organism>
<accession>A0A9P4V1W2</accession>
<dbReference type="OrthoDB" id="337038at2759"/>
<dbReference type="CDD" id="cd05380">
    <property type="entry name" value="CAP_euk"/>
    <property type="match status" value="1"/>
</dbReference>
<dbReference type="PRINTS" id="PR00837">
    <property type="entry name" value="V5TPXLIKE"/>
</dbReference>
<dbReference type="EMBL" id="ML996121">
    <property type="protein sequence ID" value="KAF2736797.1"/>
    <property type="molecule type" value="Genomic_DNA"/>
</dbReference>
<feature type="chain" id="PRO_5040106509" evidence="2">
    <location>
        <begin position="18"/>
        <end position="306"/>
    </location>
</feature>
<feature type="signal peptide" evidence="2">
    <location>
        <begin position="1"/>
        <end position="17"/>
    </location>
</feature>
<sequence length="306" mass="32370">MRSSLILASALAMGAIASPLLEKRYIVTEVDLEVKTVIVYVTPGAPAPTPESNHGGHHHGRKSSSKAASSTQQAPPAYTPAPPPPSSTPKPAPTSVYTPPPPPPSSVEQSSEAPASSAPANNGEHKSGDIQATFQSGADYQAAVLYHHNAARANHDAAPLEWDNDLADRAGVCAKNCDFKHFIIDESGDGQNLFTVSGDSFNVTAGITESWYKGELDAMMPYFGQDNVPEDVFHSVGHLTAMLWKSTTKVGCFSHDCGSAMKVGDQPSSMNKYTVCNYHTAGNMQNEYGAQVSGPKPNANLGSWSD</sequence>
<dbReference type="SUPFAM" id="SSF55797">
    <property type="entry name" value="PR-1-like"/>
    <property type="match status" value="1"/>
</dbReference>
<feature type="domain" description="SCP" evidence="3">
    <location>
        <begin position="139"/>
        <end position="286"/>
    </location>
</feature>
<feature type="compositionally biased region" description="Low complexity" evidence="1">
    <location>
        <begin position="65"/>
        <end position="76"/>
    </location>
</feature>
<proteinExistence type="predicted"/>
<keyword evidence="5" id="KW-1185">Reference proteome</keyword>
<dbReference type="Gene3D" id="3.40.33.10">
    <property type="entry name" value="CAP"/>
    <property type="match status" value="1"/>
</dbReference>
<dbReference type="PANTHER" id="PTHR10334">
    <property type="entry name" value="CYSTEINE-RICH SECRETORY PROTEIN-RELATED"/>
    <property type="match status" value="1"/>
</dbReference>
<feature type="region of interest" description="Disordered" evidence="1">
    <location>
        <begin position="45"/>
        <end position="129"/>
    </location>
</feature>
<evidence type="ECO:0000256" key="1">
    <source>
        <dbReference type="SAM" id="MobiDB-lite"/>
    </source>
</evidence>
<evidence type="ECO:0000259" key="3">
    <source>
        <dbReference type="SMART" id="SM00198"/>
    </source>
</evidence>
<gene>
    <name evidence="4" type="ORF">EJ04DRAFT_141835</name>
</gene>
<evidence type="ECO:0000313" key="5">
    <source>
        <dbReference type="Proteomes" id="UP000799444"/>
    </source>
</evidence>
<dbReference type="Proteomes" id="UP000799444">
    <property type="component" value="Unassembled WGS sequence"/>
</dbReference>
<comment type="caution">
    <text evidence="4">The sequence shown here is derived from an EMBL/GenBank/DDBJ whole genome shotgun (WGS) entry which is preliminary data.</text>
</comment>
<dbReference type="AlphaFoldDB" id="A0A9P4V1W2"/>